<dbReference type="GeneID" id="93395231"/>
<dbReference type="Pfam" id="PF09937">
    <property type="entry name" value="DUF2169"/>
    <property type="match status" value="1"/>
</dbReference>
<dbReference type="EMBL" id="UGTW01000001">
    <property type="protein sequence ID" value="SUC15073.1"/>
    <property type="molecule type" value="Genomic_DNA"/>
</dbReference>
<reference evidence="3 4" key="1">
    <citation type="submission" date="2018-06" db="EMBL/GenBank/DDBJ databases">
        <authorList>
            <consortium name="Pathogen Informatics"/>
            <person name="Doyle S."/>
        </authorList>
    </citation>
    <scope>NUCLEOTIDE SEQUENCE [LARGE SCALE GENOMIC DNA]</scope>
    <source>
        <strain evidence="3 4">NCTC10376</strain>
    </source>
</reference>
<sequence>MLAHIINQTPFPHFSFEKLGYKDEHWQTIAVKVTCDFDPLTGMCDIADEQKSLIMADVYRTTPENSSLLHETDLVSYKPNAEIYLVGTARTLDETPLAQWETEFSIGQIHKKLTISGPRYWEHHHDWQLSSPQPISALPLIYENTYGGKNSHQKAYEKNPVGLGWYESRYLDKALQYPAPQIHYPFSEQVFQLNKPWEVAGYGQYSRWWQQRSQFAGTYKDKWLNHIKPYYPDDFKSDFFMSTPVDQHQQGFFVGNERLSLSGFFAQTPRVDLALPNIGFVAIPHFSHSKTPYELLALDTICVSLDEQKLYLTWRYRQLISTMESTLQLQAYKL</sequence>
<accession>A0A379F7J6</accession>
<dbReference type="InterPro" id="IPR018683">
    <property type="entry name" value="DUF2169"/>
</dbReference>
<evidence type="ECO:0000313" key="4">
    <source>
        <dbReference type="Proteomes" id="UP000254331"/>
    </source>
</evidence>
<protein>
    <submittedName>
        <fullName evidence="3">Uncharacterized protein conserved in bacteria</fullName>
    </submittedName>
</protein>
<evidence type="ECO:0000259" key="1">
    <source>
        <dbReference type="Pfam" id="PF09937"/>
    </source>
</evidence>
<gene>
    <name evidence="2" type="ORF">NCTC10376_00911</name>
    <name evidence="3" type="ORF">NCTC10376_01465</name>
</gene>
<dbReference type="AlphaFoldDB" id="A0A379F7J6"/>
<evidence type="ECO:0000313" key="3">
    <source>
        <dbReference type="EMBL" id="SUC15614.1"/>
    </source>
</evidence>
<name>A0A379F7J6_PROVU</name>
<dbReference type="EMBL" id="UGTW01000001">
    <property type="protein sequence ID" value="SUC15614.1"/>
    <property type="molecule type" value="Genomic_DNA"/>
</dbReference>
<proteinExistence type="predicted"/>
<dbReference type="RefSeq" id="WP_036939810.1">
    <property type="nucleotide sequence ID" value="NZ_CP033736.1"/>
</dbReference>
<organism evidence="3 4">
    <name type="scientific">Proteus vulgaris</name>
    <dbReference type="NCBI Taxonomy" id="585"/>
    <lineage>
        <taxon>Bacteria</taxon>
        <taxon>Pseudomonadati</taxon>
        <taxon>Pseudomonadota</taxon>
        <taxon>Gammaproteobacteria</taxon>
        <taxon>Enterobacterales</taxon>
        <taxon>Morganellaceae</taxon>
        <taxon>Proteus</taxon>
    </lineage>
</organism>
<dbReference type="Proteomes" id="UP000254331">
    <property type="component" value="Unassembled WGS sequence"/>
</dbReference>
<dbReference type="OrthoDB" id="237820at2"/>
<feature type="domain" description="DUF2169" evidence="1">
    <location>
        <begin position="24"/>
        <end position="315"/>
    </location>
</feature>
<evidence type="ECO:0000313" key="2">
    <source>
        <dbReference type="EMBL" id="SUC15073.1"/>
    </source>
</evidence>